<proteinExistence type="inferred from homology"/>
<comment type="similarity">
    <text evidence="2">Belongs to the acetate uptake transporter (AceTr) (TC 2.A.96) family.</text>
</comment>
<dbReference type="Pfam" id="PF01184">
    <property type="entry name" value="Gpr1_Fun34_YaaH"/>
    <property type="match status" value="1"/>
</dbReference>
<evidence type="ECO:0000256" key="2">
    <source>
        <dbReference type="ARBA" id="ARBA00005587"/>
    </source>
</evidence>
<feature type="transmembrane region" description="Helical" evidence="6">
    <location>
        <begin position="76"/>
        <end position="101"/>
    </location>
</feature>
<feature type="transmembrane region" description="Helical" evidence="6">
    <location>
        <begin position="236"/>
        <end position="253"/>
    </location>
</feature>
<evidence type="ECO:0000256" key="3">
    <source>
        <dbReference type="ARBA" id="ARBA00022692"/>
    </source>
</evidence>
<dbReference type="GO" id="GO:0005886">
    <property type="term" value="C:plasma membrane"/>
    <property type="evidence" value="ECO:0007669"/>
    <property type="project" value="TreeGrafter"/>
</dbReference>
<gene>
    <name evidence="7" type="ORF">D0864_01239</name>
</gene>
<dbReference type="InterPro" id="IPR000791">
    <property type="entry name" value="Gpr1/Fun34/SatP-like"/>
</dbReference>
<dbReference type="EMBL" id="QWIO01000073">
    <property type="protein sequence ID" value="RMZ10529.1"/>
    <property type="molecule type" value="Genomic_DNA"/>
</dbReference>
<evidence type="ECO:0000313" key="7">
    <source>
        <dbReference type="EMBL" id="RMZ10529.1"/>
    </source>
</evidence>
<evidence type="ECO:0000256" key="1">
    <source>
        <dbReference type="ARBA" id="ARBA00004141"/>
    </source>
</evidence>
<reference evidence="7 8" key="1">
    <citation type="journal article" date="2018" name="BMC Genomics">
        <title>Genomic evidence for intraspecific hybridization in a clonal and extremely halotolerant yeast.</title>
        <authorList>
            <person name="Gostincar C."/>
            <person name="Stajich J.E."/>
            <person name="Zupancic J."/>
            <person name="Zalar P."/>
            <person name="Gunde-Cimerman N."/>
        </authorList>
    </citation>
    <scope>NUCLEOTIDE SEQUENCE [LARGE SCALE GENOMIC DNA]</scope>
    <source>
        <strain evidence="7 8">EXF-10513</strain>
    </source>
</reference>
<evidence type="ECO:0000256" key="6">
    <source>
        <dbReference type="SAM" id="Phobius"/>
    </source>
</evidence>
<evidence type="ECO:0008006" key="9">
    <source>
        <dbReference type="Google" id="ProtNLM"/>
    </source>
</evidence>
<dbReference type="AlphaFoldDB" id="A0A3M7HB13"/>
<evidence type="ECO:0000256" key="5">
    <source>
        <dbReference type="ARBA" id="ARBA00023136"/>
    </source>
</evidence>
<feature type="transmembrane region" description="Helical" evidence="6">
    <location>
        <begin position="273"/>
        <end position="292"/>
    </location>
</feature>
<feature type="transmembrane region" description="Helical" evidence="6">
    <location>
        <begin position="212"/>
        <end position="229"/>
    </location>
</feature>
<organism evidence="7 8">
    <name type="scientific">Hortaea werneckii</name>
    <name type="common">Black yeast</name>
    <name type="synonym">Cladosporium werneckii</name>
    <dbReference type="NCBI Taxonomy" id="91943"/>
    <lineage>
        <taxon>Eukaryota</taxon>
        <taxon>Fungi</taxon>
        <taxon>Dikarya</taxon>
        <taxon>Ascomycota</taxon>
        <taxon>Pezizomycotina</taxon>
        <taxon>Dothideomycetes</taxon>
        <taxon>Dothideomycetidae</taxon>
        <taxon>Mycosphaerellales</taxon>
        <taxon>Teratosphaeriaceae</taxon>
        <taxon>Hortaea</taxon>
    </lineage>
</organism>
<name>A0A3M7HB13_HORWE</name>
<sequence length="323" mass="34930">MTEKTEDYEAGNGMHHHESMPRLTATHTNAEGAPLSRQVTVTMSNEQYERLFFQPSAPRKGDLAKRFGSTPTANPTLLGLICFLIPYTSTVLILCQFQGAVPPTSLIGIGADYYFLGTIGMNIAGIAEFILGNSTFDAKNPPTASENLHRGQSSPTTDVYFVPFIALPFAVFVIYGSHWGSLAYNQDPIHNVTAAFEEYGGANGAAYNSSQGFHNITMCMVSFMIMIGTLRTNLPLTALFFGLVMLFAFIAAADLRVPSATSAADLAYIEKLLQVAGGFGFIGLVAGWYLVIIEVCEAVAIPCPLPIFDLSTKVFPPKDKKTN</sequence>
<feature type="transmembrane region" description="Helical" evidence="6">
    <location>
        <begin position="159"/>
        <end position="178"/>
    </location>
</feature>
<feature type="transmembrane region" description="Helical" evidence="6">
    <location>
        <begin position="113"/>
        <end position="131"/>
    </location>
</feature>
<dbReference type="PANTHER" id="PTHR31123:SF4">
    <property type="entry name" value="PROTEIN ALCS"/>
    <property type="match status" value="1"/>
</dbReference>
<keyword evidence="3 6" id="KW-0812">Transmembrane</keyword>
<comment type="caution">
    <text evidence="7">The sequence shown here is derived from an EMBL/GenBank/DDBJ whole genome shotgun (WGS) entry which is preliminary data.</text>
</comment>
<dbReference type="GO" id="GO:0015123">
    <property type="term" value="F:acetate transmembrane transporter activity"/>
    <property type="evidence" value="ECO:0007669"/>
    <property type="project" value="TreeGrafter"/>
</dbReference>
<evidence type="ECO:0000313" key="8">
    <source>
        <dbReference type="Proteomes" id="UP000269539"/>
    </source>
</evidence>
<keyword evidence="4 6" id="KW-1133">Transmembrane helix</keyword>
<accession>A0A3M7HB13</accession>
<dbReference type="InterPro" id="IPR051633">
    <property type="entry name" value="AceTr"/>
</dbReference>
<evidence type="ECO:0000256" key="4">
    <source>
        <dbReference type="ARBA" id="ARBA00022989"/>
    </source>
</evidence>
<dbReference type="Proteomes" id="UP000269539">
    <property type="component" value="Unassembled WGS sequence"/>
</dbReference>
<comment type="subcellular location">
    <subcellularLocation>
        <location evidence="1">Membrane</location>
        <topology evidence="1">Multi-pass membrane protein</topology>
    </subcellularLocation>
</comment>
<protein>
    <recommendedName>
        <fullName evidence="9">GPR1/FUN34/YaaH-class plasma membrane protein</fullName>
    </recommendedName>
</protein>
<dbReference type="PANTHER" id="PTHR31123">
    <property type="entry name" value="ACCUMULATION OF DYADS PROTEIN 2-RELATED"/>
    <property type="match status" value="1"/>
</dbReference>
<keyword evidence="5 6" id="KW-0472">Membrane</keyword>